<reference evidence="1 2" key="1">
    <citation type="journal article" date="2022" name="New Phytol.">
        <title>Ecological generalism drives hyperdiversity of secondary metabolite gene clusters in xylarialean endophytes.</title>
        <authorList>
            <person name="Franco M.E.E."/>
            <person name="Wisecaver J.H."/>
            <person name="Arnold A.E."/>
            <person name="Ju Y.M."/>
            <person name="Slot J.C."/>
            <person name="Ahrendt S."/>
            <person name="Moore L.P."/>
            <person name="Eastman K.E."/>
            <person name="Scott K."/>
            <person name="Konkel Z."/>
            <person name="Mondo S.J."/>
            <person name="Kuo A."/>
            <person name="Hayes R.D."/>
            <person name="Haridas S."/>
            <person name="Andreopoulos B."/>
            <person name="Riley R."/>
            <person name="LaButti K."/>
            <person name="Pangilinan J."/>
            <person name="Lipzen A."/>
            <person name="Amirebrahimi M."/>
            <person name="Yan J."/>
            <person name="Adam C."/>
            <person name="Keymanesh K."/>
            <person name="Ng V."/>
            <person name="Louie K."/>
            <person name="Northen T."/>
            <person name="Drula E."/>
            <person name="Henrissat B."/>
            <person name="Hsieh H.M."/>
            <person name="Youens-Clark K."/>
            <person name="Lutzoni F."/>
            <person name="Miadlikowska J."/>
            <person name="Eastwood D.C."/>
            <person name="Hamelin R.C."/>
            <person name="Grigoriev I.V."/>
            <person name="U'Ren J.M."/>
        </authorList>
    </citation>
    <scope>NUCLEOTIDE SEQUENCE [LARGE SCALE GENOMIC DNA]</scope>
    <source>
        <strain evidence="1 2">ER1909</strain>
    </source>
</reference>
<sequence>MPPESATSPSASCSPAPYGRACAGCSRAKCKCFYRSDGNTCERCHRLGKACEPAPAARKRKARTSSPVTQPAAPAPAPAPPLSSRLEEKLDDIVTLLRSQAVEKQTQDQMRRHTPQSAGRFGGSISPTPANQDPDVMIDTTDSFIHLLRPASPETARSPILEDVSVHNVPDDMAEEQLGTFRRAFVSVFPFVHIPAATSASKLRREKPFLWLVIMSLATKVTSQQFSMEETIWHIISHRIVSQHVLNLDVLLGVICFASWSHYFKKDKPFMCMLSQLAVSLAFDLGIHQDAPASPPRRSRLLAQPARRHPRTMEERRAIIALFHLTSGTWSAYRKTEPLRWTPYMDDCLRHLSEGKKSPLDIVLATQVKCQLITYQLTHPCASSSAGGESSKAPSTMLTTALLRQLGDVRRSLPVQLGSDRHAQFYLYYTEIKIRESLFGKAKVPDQTGLSNFNRLQDLDLALSAIERWFEVFFEWPVHDCIGVNVDIFAQFSQCLVVLFKLATLDEPGWDLEEVKRRADAFAILDRFCELSESIPAALGIVDAEGPRRGLFFKVADLVRAIKALFLAELPPNAPQGAAAFPTPNSGVGGNEMDGAPEFALDPWLMDDVLLNMMYDDIQIPAWDFRTDSSDMPFAM</sequence>
<evidence type="ECO:0000313" key="1">
    <source>
        <dbReference type="EMBL" id="KAI6086539.1"/>
    </source>
</evidence>
<dbReference type="Proteomes" id="UP001497680">
    <property type="component" value="Unassembled WGS sequence"/>
</dbReference>
<accession>A0ACC0D1C8</accession>
<dbReference type="EMBL" id="MU394314">
    <property type="protein sequence ID" value="KAI6086539.1"/>
    <property type="molecule type" value="Genomic_DNA"/>
</dbReference>
<evidence type="ECO:0000313" key="2">
    <source>
        <dbReference type="Proteomes" id="UP001497680"/>
    </source>
</evidence>
<proteinExistence type="predicted"/>
<protein>
    <submittedName>
        <fullName evidence="1">Uncharacterized protein</fullName>
    </submittedName>
</protein>
<comment type="caution">
    <text evidence="1">The sequence shown here is derived from an EMBL/GenBank/DDBJ whole genome shotgun (WGS) entry which is preliminary data.</text>
</comment>
<keyword evidence="2" id="KW-1185">Reference proteome</keyword>
<organism evidence="1 2">
    <name type="scientific">Hypoxylon rubiginosum</name>
    <dbReference type="NCBI Taxonomy" id="110542"/>
    <lineage>
        <taxon>Eukaryota</taxon>
        <taxon>Fungi</taxon>
        <taxon>Dikarya</taxon>
        <taxon>Ascomycota</taxon>
        <taxon>Pezizomycotina</taxon>
        <taxon>Sordariomycetes</taxon>
        <taxon>Xylariomycetidae</taxon>
        <taxon>Xylariales</taxon>
        <taxon>Hypoxylaceae</taxon>
        <taxon>Hypoxylon</taxon>
    </lineage>
</organism>
<name>A0ACC0D1C8_9PEZI</name>
<gene>
    <name evidence="1" type="ORF">F4821DRAFT_259776</name>
</gene>